<organism evidence="7 8">
    <name type="scientific">Streptomyces enissocaesilis</name>
    <dbReference type="NCBI Taxonomy" id="332589"/>
    <lineage>
        <taxon>Bacteria</taxon>
        <taxon>Bacillati</taxon>
        <taxon>Actinomycetota</taxon>
        <taxon>Actinomycetes</taxon>
        <taxon>Kitasatosporales</taxon>
        <taxon>Streptomycetaceae</taxon>
        <taxon>Streptomyces</taxon>
        <taxon>Streptomyces rochei group</taxon>
    </lineage>
</organism>
<accession>A0ABP6K583</accession>
<name>A0ABP6K583_9ACTN</name>
<feature type="region of interest" description="Disordered" evidence="5">
    <location>
        <begin position="203"/>
        <end position="222"/>
    </location>
</feature>
<feature type="domain" description="Glucose-methanol-choline oxidoreductase N-terminal" evidence="6">
    <location>
        <begin position="280"/>
        <end position="294"/>
    </location>
</feature>
<dbReference type="PIRSF" id="PIRSF000137">
    <property type="entry name" value="Alcohol_oxidase"/>
    <property type="match status" value="1"/>
</dbReference>
<evidence type="ECO:0000256" key="4">
    <source>
        <dbReference type="ARBA" id="ARBA00022827"/>
    </source>
</evidence>
<sequence length="554" mass="59550">MFPTRHAEVRTVREPPGGDVLSSRQATAEYDYVIVGAGSAGCVLAARLSEDPTVRVALVESGGRDRKAEIRIPAAFPKLFRTPYDWNLSTAAQAGLGGRELYWPRGHTLGGCSSVNAMMWVRGHRDDYDAWGEAAGPEWSYDAFVPYFRRAERWTGGAAETAGRSVYGTRGPLFVSPPRDPNPTTAAFLEACRGAGLTELPELNVPDPSGFSPTPVNQRAGRRWSTADGYLRPAARRRNLDVVTDFRVRRLTFEGTRATGVVADAGRVLRARREVILSAGAVGSPHLLMLSGIGDPDHLRETGTEPRVASPDVGRHLQDHLSTAVAMRCPLPVTLTGADTLVNLGRFLLAGRGPLTSNVGEAVAFVRSTPELAAPDIELIYAPVPFVEHGLTPPTEHGVTIGVVLLQPASEGRVTLTDDRATSAPRIDPGYLTDESDLRRLAAGVRRAEALFADPAFAPYTAGPMVPYPGAVDDEALARAIRDSCETLYHPVGTCRMGADDASVTDPRLRVRGVRGLRVVDASVMPRITRGHTQAPTVAIAEKAAELIRQDARV</sequence>
<feature type="compositionally biased region" description="Basic and acidic residues" evidence="5">
    <location>
        <begin position="1"/>
        <end position="13"/>
    </location>
</feature>
<keyword evidence="4" id="KW-0274">FAD</keyword>
<proteinExistence type="inferred from homology"/>
<dbReference type="InterPro" id="IPR000172">
    <property type="entry name" value="GMC_OxRdtase_N"/>
</dbReference>
<comment type="similarity">
    <text evidence="2">Belongs to the GMC oxidoreductase family.</text>
</comment>
<dbReference type="Gene3D" id="3.50.50.60">
    <property type="entry name" value="FAD/NAD(P)-binding domain"/>
    <property type="match status" value="1"/>
</dbReference>
<keyword evidence="8" id="KW-1185">Reference proteome</keyword>
<evidence type="ECO:0000256" key="3">
    <source>
        <dbReference type="ARBA" id="ARBA00022630"/>
    </source>
</evidence>
<dbReference type="InterPro" id="IPR012132">
    <property type="entry name" value="GMC_OxRdtase"/>
</dbReference>
<dbReference type="Proteomes" id="UP001500403">
    <property type="component" value="Unassembled WGS sequence"/>
</dbReference>
<evidence type="ECO:0000256" key="5">
    <source>
        <dbReference type="SAM" id="MobiDB-lite"/>
    </source>
</evidence>
<feature type="region of interest" description="Disordered" evidence="5">
    <location>
        <begin position="1"/>
        <end position="22"/>
    </location>
</feature>
<dbReference type="Pfam" id="PF00732">
    <property type="entry name" value="GMC_oxred_N"/>
    <property type="match status" value="1"/>
</dbReference>
<dbReference type="PROSITE" id="PS00624">
    <property type="entry name" value="GMC_OXRED_2"/>
    <property type="match status" value="1"/>
</dbReference>
<gene>
    <name evidence="7" type="ORF">GCM10010446_56640</name>
</gene>
<keyword evidence="3" id="KW-0285">Flavoprotein</keyword>
<comment type="cofactor">
    <cofactor evidence="1">
        <name>FAD</name>
        <dbReference type="ChEBI" id="CHEBI:57692"/>
    </cofactor>
</comment>
<evidence type="ECO:0000256" key="2">
    <source>
        <dbReference type="ARBA" id="ARBA00010790"/>
    </source>
</evidence>
<evidence type="ECO:0000259" key="6">
    <source>
        <dbReference type="PROSITE" id="PS00624"/>
    </source>
</evidence>
<dbReference type="PANTHER" id="PTHR11552:SF147">
    <property type="entry name" value="CHOLINE DEHYDROGENASE, MITOCHONDRIAL"/>
    <property type="match status" value="1"/>
</dbReference>
<evidence type="ECO:0000313" key="7">
    <source>
        <dbReference type="EMBL" id="GAA2963710.1"/>
    </source>
</evidence>
<dbReference type="Gene3D" id="3.30.560.10">
    <property type="entry name" value="Glucose Oxidase, domain 3"/>
    <property type="match status" value="1"/>
</dbReference>
<evidence type="ECO:0000313" key="8">
    <source>
        <dbReference type="Proteomes" id="UP001500403"/>
    </source>
</evidence>
<reference evidence="8" key="1">
    <citation type="journal article" date="2019" name="Int. J. Syst. Evol. Microbiol.">
        <title>The Global Catalogue of Microorganisms (GCM) 10K type strain sequencing project: providing services to taxonomists for standard genome sequencing and annotation.</title>
        <authorList>
            <consortium name="The Broad Institute Genomics Platform"/>
            <consortium name="The Broad Institute Genome Sequencing Center for Infectious Disease"/>
            <person name="Wu L."/>
            <person name="Ma J."/>
        </authorList>
    </citation>
    <scope>NUCLEOTIDE SEQUENCE [LARGE SCALE GENOMIC DNA]</scope>
    <source>
        <strain evidence="8">JCM 9088</strain>
    </source>
</reference>
<dbReference type="PANTHER" id="PTHR11552">
    <property type="entry name" value="GLUCOSE-METHANOL-CHOLINE GMC OXIDOREDUCTASE"/>
    <property type="match status" value="1"/>
</dbReference>
<dbReference type="InterPro" id="IPR007867">
    <property type="entry name" value="GMC_OxRtase_C"/>
</dbReference>
<dbReference type="Pfam" id="PF05199">
    <property type="entry name" value="GMC_oxred_C"/>
    <property type="match status" value="1"/>
</dbReference>
<dbReference type="SUPFAM" id="SSF54373">
    <property type="entry name" value="FAD-linked reductases, C-terminal domain"/>
    <property type="match status" value="1"/>
</dbReference>
<comment type="caution">
    <text evidence="7">The sequence shown here is derived from an EMBL/GenBank/DDBJ whole genome shotgun (WGS) entry which is preliminary data.</text>
</comment>
<dbReference type="SUPFAM" id="SSF51905">
    <property type="entry name" value="FAD/NAD(P)-binding domain"/>
    <property type="match status" value="1"/>
</dbReference>
<protein>
    <submittedName>
        <fullName evidence="7">GMC family oxidoreductase N-terminal domain-containing protein</fullName>
    </submittedName>
</protein>
<dbReference type="EMBL" id="BAAAUD010000053">
    <property type="protein sequence ID" value="GAA2963710.1"/>
    <property type="molecule type" value="Genomic_DNA"/>
</dbReference>
<dbReference type="InterPro" id="IPR036188">
    <property type="entry name" value="FAD/NAD-bd_sf"/>
</dbReference>
<evidence type="ECO:0000256" key="1">
    <source>
        <dbReference type="ARBA" id="ARBA00001974"/>
    </source>
</evidence>